<feature type="transmembrane region" description="Helical" evidence="1">
    <location>
        <begin position="7"/>
        <end position="24"/>
    </location>
</feature>
<accession>A0AAU7NTQ0</accession>
<evidence type="ECO:0000313" key="3">
    <source>
        <dbReference type="Proteomes" id="UP001225378"/>
    </source>
</evidence>
<dbReference type="AlphaFoldDB" id="A0AAU7NTQ0"/>
<sequence>MSNTQKLIGAVVAAIVVGFIMVGTSKEQTTEQKEAASMIRAVSSMQSMANQKCPQLIKEKTGSQVYFPTRTDTDKATYVTLEWDGEPGDNFKTASCTLHVSLGGVSKLIIDDKVIIDKKVR</sequence>
<gene>
    <name evidence="2" type="ORF">Q9L42_018810</name>
</gene>
<proteinExistence type="predicted"/>
<evidence type="ECO:0000256" key="1">
    <source>
        <dbReference type="SAM" id="Phobius"/>
    </source>
</evidence>
<organism evidence="2 3">
    <name type="scientific">Methylomarinum roseum</name>
    <dbReference type="NCBI Taxonomy" id="3067653"/>
    <lineage>
        <taxon>Bacteria</taxon>
        <taxon>Pseudomonadati</taxon>
        <taxon>Pseudomonadota</taxon>
        <taxon>Gammaproteobacteria</taxon>
        <taxon>Methylococcales</taxon>
        <taxon>Methylococcaceae</taxon>
        <taxon>Methylomarinum</taxon>
    </lineage>
</organism>
<keyword evidence="1" id="KW-1133">Transmembrane helix</keyword>
<keyword evidence="3" id="KW-1185">Reference proteome</keyword>
<evidence type="ECO:0008006" key="4">
    <source>
        <dbReference type="Google" id="ProtNLM"/>
    </source>
</evidence>
<reference evidence="2 3" key="1">
    <citation type="journal article" date="2024" name="Microbiology">
        <title>Methylomarinum rosea sp. nov., a novel halophilic methanotrophic bacterium from the hypersaline Lake Elton.</title>
        <authorList>
            <person name="Suleimanov R.Z."/>
            <person name="Oshkin I.Y."/>
            <person name="Danilova O.V."/>
            <person name="Suzina N.E."/>
            <person name="Dedysh S.N."/>
        </authorList>
    </citation>
    <scope>NUCLEOTIDE SEQUENCE [LARGE SCALE GENOMIC DNA]</scope>
    <source>
        <strain evidence="2 3">Ch1-1</strain>
    </source>
</reference>
<evidence type="ECO:0000313" key="2">
    <source>
        <dbReference type="EMBL" id="XBS20374.1"/>
    </source>
</evidence>
<protein>
    <recommendedName>
        <fullName evidence="4">TMhelix containing protein</fullName>
    </recommendedName>
</protein>
<keyword evidence="1" id="KW-0472">Membrane</keyword>
<dbReference type="Proteomes" id="UP001225378">
    <property type="component" value="Chromosome"/>
</dbReference>
<dbReference type="EMBL" id="CP157743">
    <property type="protein sequence ID" value="XBS20374.1"/>
    <property type="molecule type" value="Genomic_DNA"/>
</dbReference>
<keyword evidence="1" id="KW-0812">Transmembrane</keyword>
<name>A0AAU7NTQ0_9GAMM</name>
<dbReference type="RefSeq" id="WP_305906856.1">
    <property type="nucleotide sequence ID" value="NZ_CP157743.1"/>
</dbReference>
<dbReference type="KEGG" id="mech:Q9L42_018810"/>